<proteinExistence type="inferred from homology"/>
<accession>A0A426YXH7</accession>
<evidence type="ECO:0000256" key="4">
    <source>
        <dbReference type="ARBA" id="ARBA00022670"/>
    </source>
</evidence>
<dbReference type="Gene3D" id="3.90.70.80">
    <property type="match status" value="1"/>
</dbReference>
<feature type="compositionally biased region" description="Basic and acidic residues" evidence="7">
    <location>
        <begin position="104"/>
        <end position="119"/>
    </location>
</feature>
<evidence type="ECO:0000256" key="1">
    <source>
        <dbReference type="ARBA" id="ARBA00000707"/>
    </source>
</evidence>
<evidence type="ECO:0000256" key="5">
    <source>
        <dbReference type="ARBA" id="ARBA00022786"/>
    </source>
</evidence>
<feature type="compositionally biased region" description="Low complexity" evidence="7">
    <location>
        <begin position="178"/>
        <end position="192"/>
    </location>
</feature>
<organism evidence="8 9">
    <name type="scientific">Ensete ventricosum</name>
    <name type="common">Abyssinian banana</name>
    <name type="synonym">Musa ensete</name>
    <dbReference type="NCBI Taxonomy" id="4639"/>
    <lineage>
        <taxon>Eukaryota</taxon>
        <taxon>Viridiplantae</taxon>
        <taxon>Streptophyta</taxon>
        <taxon>Embryophyta</taxon>
        <taxon>Tracheophyta</taxon>
        <taxon>Spermatophyta</taxon>
        <taxon>Magnoliopsida</taxon>
        <taxon>Liliopsida</taxon>
        <taxon>Zingiberales</taxon>
        <taxon>Musaceae</taxon>
        <taxon>Ensete</taxon>
    </lineage>
</organism>
<name>A0A426YXH7_ENSVE</name>
<feature type="compositionally biased region" description="Low complexity" evidence="7">
    <location>
        <begin position="13"/>
        <end position="36"/>
    </location>
</feature>
<feature type="compositionally biased region" description="Polar residues" evidence="7">
    <location>
        <begin position="120"/>
        <end position="130"/>
    </location>
</feature>
<dbReference type="InterPro" id="IPR038765">
    <property type="entry name" value="Papain-like_cys_pep_sf"/>
</dbReference>
<comment type="catalytic activity">
    <reaction evidence="1">
        <text>Thiol-dependent hydrolysis of ester, thioester, amide, peptide and isopeptide bonds formed by the C-terminal Gly of ubiquitin (a 76-residue protein attached to proteins as an intracellular targeting signal).</text>
        <dbReference type="EC" id="3.4.19.12"/>
    </reaction>
</comment>
<evidence type="ECO:0000256" key="7">
    <source>
        <dbReference type="SAM" id="MobiDB-lite"/>
    </source>
</evidence>
<evidence type="ECO:0000313" key="9">
    <source>
        <dbReference type="Proteomes" id="UP000287651"/>
    </source>
</evidence>
<comment type="similarity">
    <text evidence="2">Belongs to the peptidase C85 family.</text>
</comment>
<comment type="caution">
    <text evidence="8">The sequence shown here is derived from an EMBL/GenBank/DDBJ whole genome shotgun (WGS) entry which is preliminary data.</text>
</comment>
<evidence type="ECO:0000313" key="8">
    <source>
        <dbReference type="EMBL" id="RRT56432.1"/>
    </source>
</evidence>
<reference evidence="8 9" key="1">
    <citation type="journal article" date="2014" name="Agronomy (Basel)">
        <title>A Draft Genome Sequence for Ensete ventricosum, the Drought-Tolerant Tree Against Hunger.</title>
        <authorList>
            <person name="Harrison J."/>
            <person name="Moore K.A."/>
            <person name="Paszkiewicz K."/>
            <person name="Jones T."/>
            <person name="Grant M."/>
            <person name="Ambacheew D."/>
            <person name="Muzemil S."/>
            <person name="Studholme D.J."/>
        </authorList>
    </citation>
    <scope>NUCLEOTIDE SEQUENCE [LARGE SCALE GENOMIC DNA]</scope>
</reference>
<dbReference type="EMBL" id="AMZH03009641">
    <property type="protein sequence ID" value="RRT56432.1"/>
    <property type="molecule type" value="Genomic_DNA"/>
</dbReference>
<dbReference type="PANTHER" id="PTHR12419:SF4">
    <property type="entry name" value="OTU DOMAIN-CONTAINING PROTEIN 5"/>
    <property type="match status" value="1"/>
</dbReference>
<dbReference type="SUPFAM" id="SSF54001">
    <property type="entry name" value="Cysteine proteinases"/>
    <property type="match status" value="1"/>
</dbReference>
<dbReference type="Proteomes" id="UP000287651">
    <property type="component" value="Unassembled WGS sequence"/>
</dbReference>
<feature type="region of interest" description="Disordered" evidence="7">
    <location>
        <begin position="1"/>
        <end position="206"/>
    </location>
</feature>
<evidence type="ECO:0000256" key="3">
    <source>
        <dbReference type="ARBA" id="ARBA00012759"/>
    </source>
</evidence>
<protein>
    <recommendedName>
        <fullName evidence="3">ubiquitinyl hydrolase 1</fullName>
        <ecNumber evidence="3">3.4.19.12</ecNumber>
    </recommendedName>
</protein>
<feature type="compositionally biased region" description="Polar residues" evidence="7">
    <location>
        <begin position="148"/>
        <end position="159"/>
    </location>
</feature>
<sequence length="369" mass="40265">MTRIFVQRGSVGSSSNANRPPSSSAPQSSASQAAPTSREEDLEKQILEDQSCPEDSGEQSESTEDKTLKHDESSQGVKVEGGHNVSVEEEEKSSTHDVVVSAVLREDTIELRSEQEDSVRSGSESSQIVTGGSYPPPPPAPPPKPLLTNPSSRRTSMGSPISVRIGPSWRQSAWPVVSTRSPSESRPSSPRSYGEGEGYNSADEQAPCYVSSYDDSVWYPERERLFELELRRAKGFEVKKMMEDGNCLFRAVADQVYGDPEAYDMTRQMCVDYMVMSTCRNIGKDQVKAAIKAQQDQQIDNVSNAGVCLQSSIASYIMVLSMGFGYMQVMEAYSIFGDDVDSMICYLLEMGGSGGSPAGRNRHKGKAAE</sequence>
<feature type="compositionally biased region" description="Basic and acidic residues" evidence="7">
    <location>
        <begin position="37"/>
        <end position="47"/>
    </location>
</feature>
<feature type="compositionally biased region" description="Acidic residues" evidence="7">
    <location>
        <begin position="51"/>
        <end position="62"/>
    </location>
</feature>
<gene>
    <name evidence="8" type="ORF">B296_00036734</name>
</gene>
<evidence type="ECO:0000256" key="2">
    <source>
        <dbReference type="ARBA" id="ARBA00010407"/>
    </source>
</evidence>
<dbReference type="GO" id="GO:0016579">
    <property type="term" value="P:protein deubiquitination"/>
    <property type="evidence" value="ECO:0007669"/>
    <property type="project" value="TreeGrafter"/>
</dbReference>
<dbReference type="GO" id="GO:0061578">
    <property type="term" value="F:K63-linked deubiquitinase activity"/>
    <property type="evidence" value="ECO:0007669"/>
    <property type="project" value="TreeGrafter"/>
</dbReference>
<keyword evidence="5" id="KW-0833">Ubl conjugation pathway</keyword>
<dbReference type="AlphaFoldDB" id="A0A426YXH7"/>
<evidence type="ECO:0000256" key="6">
    <source>
        <dbReference type="ARBA" id="ARBA00022801"/>
    </source>
</evidence>
<dbReference type="GO" id="GO:0004843">
    <property type="term" value="F:cysteine-type deubiquitinase activity"/>
    <property type="evidence" value="ECO:0007669"/>
    <property type="project" value="UniProtKB-EC"/>
</dbReference>
<dbReference type="InterPro" id="IPR050704">
    <property type="entry name" value="Peptidase_C85-like"/>
</dbReference>
<feature type="compositionally biased region" description="Basic and acidic residues" evidence="7">
    <location>
        <begin position="63"/>
        <end position="73"/>
    </location>
</feature>
<keyword evidence="4" id="KW-0645">Protease</keyword>
<dbReference type="GO" id="GO:0006508">
    <property type="term" value="P:proteolysis"/>
    <property type="evidence" value="ECO:0007669"/>
    <property type="project" value="UniProtKB-KW"/>
</dbReference>
<keyword evidence="6" id="KW-0378">Hydrolase</keyword>
<feature type="compositionally biased region" description="Pro residues" evidence="7">
    <location>
        <begin position="134"/>
        <end position="145"/>
    </location>
</feature>
<dbReference type="EC" id="3.4.19.12" evidence="3"/>
<dbReference type="PANTHER" id="PTHR12419">
    <property type="entry name" value="OTU DOMAIN CONTAINING PROTEIN"/>
    <property type="match status" value="1"/>
</dbReference>